<dbReference type="Proteomes" id="UP000565745">
    <property type="component" value="Unassembled WGS sequence"/>
</dbReference>
<sequence length="140" mass="15763">MQMIDHGTLAADARESCLIIEDSDFDREKLTRVMQLTKETMKIEVASTLRSARRALAKGRPTMILLDNNLPDGLGADFALELSQDPELRAVPIIMVSDWPSPFMWEKAASAGVAYVLSKSEFDVRYVRSVLHAQNRQRIN</sequence>
<dbReference type="PROSITE" id="PS50110">
    <property type="entry name" value="RESPONSE_REGULATORY"/>
    <property type="match status" value="1"/>
</dbReference>
<evidence type="ECO:0000259" key="3">
    <source>
        <dbReference type="PROSITE" id="PS50110"/>
    </source>
</evidence>
<dbReference type="Gene3D" id="3.40.50.2300">
    <property type="match status" value="1"/>
</dbReference>
<dbReference type="EMBL" id="JACIFU010000001">
    <property type="protein sequence ID" value="MBB4172367.1"/>
    <property type="molecule type" value="Genomic_DNA"/>
</dbReference>
<dbReference type="SMART" id="SM00448">
    <property type="entry name" value="REC"/>
    <property type="match status" value="1"/>
</dbReference>
<dbReference type="InterPro" id="IPR050595">
    <property type="entry name" value="Bact_response_regulator"/>
</dbReference>
<organism evidence="4 5">
    <name type="scientific">Sulfitobacter noctilucicola</name>
    <dbReference type="NCBI Taxonomy" id="1342301"/>
    <lineage>
        <taxon>Bacteria</taxon>
        <taxon>Pseudomonadati</taxon>
        <taxon>Pseudomonadota</taxon>
        <taxon>Alphaproteobacteria</taxon>
        <taxon>Rhodobacterales</taxon>
        <taxon>Roseobacteraceae</taxon>
        <taxon>Sulfitobacter</taxon>
    </lineage>
</organism>
<keyword evidence="1 2" id="KW-0597">Phosphoprotein</keyword>
<keyword evidence="5" id="KW-1185">Reference proteome</keyword>
<evidence type="ECO:0000256" key="2">
    <source>
        <dbReference type="PROSITE-ProRule" id="PRU00169"/>
    </source>
</evidence>
<dbReference type="SUPFAM" id="SSF52172">
    <property type="entry name" value="CheY-like"/>
    <property type="match status" value="1"/>
</dbReference>
<dbReference type="Pfam" id="PF00072">
    <property type="entry name" value="Response_reg"/>
    <property type="match status" value="1"/>
</dbReference>
<evidence type="ECO:0000313" key="5">
    <source>
        <dbReference type="Proteomes" id="UP000565745"/>
    </source>
</evidence>
<evidence type="ECO:0000313" key="4">
    <source>
        <dbReference type="EMBL" id="MBB4172367.1"/>
    </source>
</evidence>
<dbReference type="AlphaFoldDB" id="A0A7W6M655"/>
<dbReference type="GO" id="GO:0003677">
    <property type="term" value="F:DNA binding"/>
    <property type="evidence" value="ECO:0007669"/>
    <property type="project" value="UniProtKB-KW"/>
</dbReference>
<dbReference type="RefSeq" id="WP_025055539.1">
    <property type="nucleotide sequence ID" value="NZ_JACIFU010000001.1"/>
</dbReference>
<dbReference type="GO" id="GO:0000160">
    <property type="term" value="P:phosphorelay signal transduction system"/>
    <property type="evidence" value="ECO:0007669"/>
    <property type="project" value="InterPro"/>
</dbReference>
<comment type="caution">
    <text evidence="4">The sequence shown here is derived from an EMBL/GenBank/DDBJ whole genome shotgun (WGS) entry which is preliminary data.</text>
</comment>
<reference evidence="4 5" key="1">
    <citation type="submission" date="2020-08" db="EMBL/GenBank/DDBJ databases">
        <title>Genomic Encyclopedia of Type Strains, Phase IV (KMG-IV): sequencing the most valuable type-strain genomes for metagenomic binning, comparative biology and taxonomic classification.</title>
        <authorList>
            <person name="Goeker M."/>
        </authorList>
    </citation>
    <scope>NUCLEOTIDE SEQUENCE [LARGE SCALE GENOMIC DNA]</scope>
    <source>
        <strain evidence="4 5">DSM 101015</strain>
    </source>
</reference>
<dbReference type="InterPro" id="IPR011006">
    <property type="entry name" value="CheY-like_superfamily"/>
</dbReference>
<accession>A0A7W6M655</accession>
<protein>
    <submittedName>
        <fullName evidence="4">DNA-binding NarL/FixJ family response regulator</fullName>
    </submittedName>
</protein>
<feature type="domain" description="Response regulatory" evidence="3">
    <location>
        <begin position="16"/>
        <end position="134"/>
    </location>
</feature>
<dbReference type="PANTHER" id="PTHR44591:SF3">
    <property type="entry name" value="RESPONSE REGULATORY DOMAIN-CONTAINING PROTEIN"/>
    <property type="match status" value="1"/>
</dbReference>
<proteinExistence type="predicted"/>
<feature type="modified residue" description="4-aspartylphosphate" evidence="2">
    <location>
        <position position="67"/>
    </location>
</feature>
<name>A0A7W6M655_9RHOB</name>
<keyword evidence="4" id="KW-0238">DNA-binding</keyword>
<dbReference type="InterPro" id="IPR001789">
    <property type="entry name" value="Sig_transdc_resp-reg_receiver"/>
</dbReference>
<evidence type="ECO:0000256" key="1">
    <source>
        <dbReference type="ARBA" id="ARBA00022553"/>
    </source>
</evidence>
<gene>
    <name evidence="4" type="ORF">GGR93_000128</name>
</gene>
<dbReference type="PANTHER" id="PTHR44591">
    <property type="entry name" value="STRESS RESPONSE REGULATOR PROTEIN 1"/>
    <property type="match status" value="1"/>
</dbReference>
<dbReference type="CDD" id="cd00156">
    <property type="entry name" value="REC"/>
    <property type="match status" value="1"/>
</dbReference>